<evidence type="ECO:0000259" key="9">
    <source>
        <dbReference type="PROSITE" id="PS50850"/>
    </source>
</evidence>
<dbReference type="InterPro" id="IPR036259">
    <property type="entry name" value="MFS_trans_sf"/>
</dbReference>
<dbReference type="InterPro" id="IPR011701">
    <property type="entry name" value="MFS"/>
</dbReference>
<evidence type="ECO:0000256" key="2">
    <source>
        <dbReference type="ARBA" id="ARBA00007520"/>
    </source>
</evidence>
<evidence type="ECO:0000256" key="7">
    <source>
        <dbReference type="SAM" id="MobiDB-lite"/>
    </source>
</evidence>
<sequence>MAVEKTEGDSSTSRAKDSTTEAESPTAIESPTLDTPPRNIDGWKWYLTFISILASTFLYALDVTVVADLQAVIVEELGGIQNLAWLSVAFLLCATAVNLVCGRMYGQVNVKWLFIVNAVIFEVGSAICGAAPSLNGMILGRALAVMGGPGLYVGCMTLIAATTTFTERPLSVSCTALTWGLGIVLGPVVGGAFSESDVGWRWAFYINIFIGAACAPFYLLLIPSIDPRPGATIKERWAELDDPGILLQGGALTAFILALNLGGLTFPWNSARIISMFVVAGVLFILLGIQQTWAIGTCPSRRIIPVQFFRSRTVLLLFSCTAASGACAFVPILHGSSFLPVHAWRHPVRCRVAIAAFSDSNDRVCLYQRHIDGQTRVLHAVVLGRRFSDYSWIWPHVRCRARHSSQPRLRVYRTHRHRRRNVSPGLIFRHPSCGRPGKCRTSHRVYHISIVRGDYNCSCPCQRHPPQRQSGPDSGDPTGRCRGGHSGGHPGGSFWPGAKLLSRPQNAGA</sequence>
<feature type="region of interest" description="Disordered" evidence="7">
    <location>
        <begin position="1"/>
        <end position="35"/>
    </location>
</feature>
<comment type="similarity">
    <text evidence="2">Belongs to the major facilitator superfamily. TCR/Tet family.</text>
</comment>
<keyword evidence="6 8" id="KW-0472">Membrane</keyword>
<feature type="transmembrane region" description="Helical" evidence="8">
    <location>
        <begin position="273"/>
        <end position="293"/>
    </location>
</feature>
<keyword evidence="11" id="KW-1185">Reference proteome</keyword>
<feature type="transmembrane region" description="Helical" evidence="8">
    <location>
        <begin position="138"/>
        <end position="160"/>
    </location>
</feature>
<protein>
    <submittedName>
        <fullName evidence="10">MFS drug efflux transporter</fullName>
    </submittedName>
</protein>
<feature type="transmembrane region" description="Helical" evidence="8">
    <location>
        <begin position="79"/>
        <end position="100"/>
    </location>
</feature>
<dbReference type="Proteomes" id="UP000002039">
    <property type="component" value="Unassembled WGS sequence"/>
</dbReference>
<dbReference type="SUPFAM" id="SSF103473">
    <property type="entry name" value="MFS general substrate transporter"/>
    <property type="match status" value="1"/>
</dbReference>
<dbReference type="InterPro" id="IPR020846">
    <property type="entry name" value="MFS_dom"/>
</dbReference>
<evidence type="ECO:0000256" key="4">
    <source>
        <dbReference type="ARBA" id="ARBA00022692"/>
    </source>
</evidence>
<evidence type="ECO:0000313" key="10">
    <source>
        <dbReference type="EMBL" id="EEQ84590.2"/>
    </source>
</evidence>
<dbReference type="PANTHER" id="PTHR23501">
    <property type="entry name" value="MAJOR FACILITATOR SUPERFAMILY"/>
    <property type="match status" value="1"/>
</dbReference>
<feature type="compositionally biased region" description="Polar residues" evidence="7">
    <location>
        <begin position="21"/>
        <end position="33"/>
    </location>
</feature>
<evidence type="ECO:0000313" key="11">
    <source>
        <dbReference type="Proteomes" id="UP000002039"/>
    </source>
</evidence>
<organism evidence="10 11">
    <name type="scientific">Ajellomyces dermatitidis (strain ER-3 / ATCC MYA-2586)</name>
    <name type="common">Blastomyces dermatitidis</name>
    <dbReference type="NCBI Taxonomy" id="559297"/>
    <lineage>
        <taxon>Eukaryota</taxon>
        <taxon>Fungi</taxon>
        <taxon>Dikarya</taxon>
        <taxon>Ascomycota</taxon>
        <taxon>Pezizomycotina</taxon>
        <taxon>Eurotiomycetes</taxon>
        <taxon>Eurotiomycetidae</taxon>
        <taxon>Onygenales</taxon>
        <taxon>Ajellomycetaceae</taxon>
        <taxon>Blastomyces</taxon>
    </lineage>
</organism>
<feature type="compositionally biased region" description="Basic and acidic residues" evidence="7">
    <location>
        <begin position="1"/>
        <end position="19"/>
    </location>
</feature>
<feature type="region of interest" description="Disordered" evidence="7">
    <location>
        <begin position="465"/>
        <end position="509"/>
    </location>
</feature>
<feature type="domain" description="Major facilitator superfamily (MFS) profile" evidence="9">
    <location>
        <begin position="48"/>
        <end position="509"/>
    </location>
</feature>
<evidence type="ECO:0000256" key="1">
    <source>
        <dbReference type="ARBA" id="ARBA00004141"/>
    </source>
</evidence>
<evidence type="ECO:0000256" key="5">
    <source>
        <dbReference type="ARBA" id="ARBA00022989"/>
    </source>
</evidence>
<evidence type="ECO:0000256" key="8">
    <source>
        <dbReference type="SAM" id="Phobius"/>
    </source>
</evidence>
<dbReference type="Pfam" id="PF07690">
    <property type="entry name" value="MFS_1"/>
    <property type="match status" value="1"/>
</dbReference>
<dbReference type="PROSITE" id="PS50850">
    <property type="entry name" value="MFS"/>
    <property type="match status" value="1"/>
</dbReference>
<dbReference type="RefSeq" id="XP_045272525.1">
    <property type="nucleotide sequence ID" value="XM_045423638.1"/>
</dbReference>
<feature type="transmembrane region" description="Helical" evidence="8">
    <location>
        <begin position="45"/>
        <end position="67"/>
    </location>
</feature>
<gene>
    <name evidence="10" type="ORF">BDCG_07859</name>
</gene>
<evidence type="ECO:0000256" key="3">
    <source>
        <dbReference type="ARBA" id="ARBA00022448"/>
    </source>
</evidence>
<dbReference type="GeneID" id="69029519"/>
<keyword evidence="3" id="KW-0813">Transport</keyword>
<feature type="transmembrane region" description="Helical" evidence="8">
    <location>
        <begin position="172"/>
        <end position="190"/>
    </location>
</feature>
<feature type="transmembrane region" description="Helical" evidence="8">
    <location>
        <begin position="202"/>
        <end position="222"/>
    </location>
</feature>
<accession>A0ABP2EMK7</accession>
<dbReference type="Gene3D" id="1.20.1250.20">
    <property type="entry name" value="MFS general substrate transporter like domains"/>
    <property type="match status" value="1"/>
</dbReference>
<dbReference type="PANTHER" id="PTHR23501:SF12">
    <property type="entry name" value="MAJOR FACILITATOR SUPERFAMILY (MFS) PROFILE DOMAIN-CONTAINING PROTEIN-RELATED"/>
    <property type="match status" value="1"/>
</dbReference>
<dbReference type="EMBL" id="EQ999982">
    <property type="protein sequence ID" value="EEQ84590.2"/>
    <property type="molecule type" value="Genomic_DNA"/>
</dbReference>
<feature type="transmembrane region" description="Helical" evidence="8">
    <location>
        <begin position="243"/>
        <end position="261"/>
    </location>
</feature>
<name>A0ABP2EMK7_AJEDR</name>
<proteinExistence type="inferred from homology"/>
<evidence type="ECO:0000256" key="6">
    <source>
        <dbReference type="ARBA" id="ARBA00023136"/>
    </source>
</evidence>
<reference evidence="11" key="1">
    <citation type="journal article" date="2015" name="PLoS Genet.">
        <title>The dynamic genome and transcriptome of the human fungal pathogen Blastomyces and close relative Emmonsia.</title>
        <authorList>
            <person name="Munoz J.F."/>
            <person name="Gauthier G.M."/>
            <person name="Desjardins C.A."/>
            <person name="Gallo J.E."/>
            <person name="Holder J."/>
            <person name="Sullivan T.D."/>
            <person name="Marty A.J."/>
            <person name="Carmen J.C."/>
            <person name="Chen Z."/>
            <person name="Ding L."/>
            <person name="Gujja S."/>
            <person name="Magrini V."/>
            <person name="Misas E."/>
            <person name="Mitreva M."/>
            <person name="Priest M."/>
            <person name="Saif S."/>
            <person name="Whiston E.A."/>
            <person name="Young S."/>
            <person name="Zeng Q."/>
            <person name="Goldman W.E."/>
            <person name="Mardis E.R."/>
            <person name="Taylor J.W."/>
            <person name="McEwen J.G."/>
            <person name="Clay O.K."/>
            <person name="Klein B.S."/>
            <person name="Cuomo C.A."/>
        </authorList>
    </citation>
    <scope>NUCLEOTIDE SEQUENCE [LARGE SCALE GENOMIC DNA]</scope>
    <source>
        <strain evidence="11">ER-3 / ATCC MYA-2586</strain>
    </source>
</reference>
<keyword evidence="5 8" id="KW-1133">Transmembrane helix</keyword>
<keyword evidence="4 8" id="KW-0812">Transmembrane</keyword>
<comment type="subcellular location">
    <subcellularLocation>
        <location evidence="1">Membrane</location>
        <topology evidence="1">Multi-pass membrane protein</topology>
    </subcellularLocation>
</comment>
<feature type="transmembrane region" description="Helical" evidence="8">
    <location>
        <begin position="314"/>
        <end position="333"/>
    </location>
</feature>
<feature type="transmembrane region" description="Helical" evidence="8">
    <location>
        <begin position="112"/>
        <end position="132"/>
    </location>
</feature>